<dbReference type="RefSeq" id="WP_244626798.1">
    <property type="nucleotide sequence ID" value="NZ_CAADFC020000030.1"/>
</dbReference>
<dbReference type="EMBL" id="CAADFC020000030">
    <property type="protein sequence ID" value="VIO78212.1"/>
    <property type="molecule type" value="Genomic_DNA"/>
</dbReference>
<keyword evidence="2" id="KW-1185">Reference proteome</keyword>
<proteinExistence type="predicted"/>
<dbReference type="Proteomes" id="UP000328092">
    <property type="component" value="Unassembled WGS sequence"/>
</dbReference>
<protein>
    <submittedName>
        <fullName evidence="1">Uncharacterized protein</fullName>
    </submittedName>
</protein>
<dbReference type="AlphaFoldDB" id="A0A508TVJ3"/>
<name>A0A508TVJ3_9BRAD</name>
<organism evidence="1 2">
    <name type="scientific">Bradyrhizobium ivorense</name>
    <dbReference type="NCBI Taxonomy" id="2511166"/>
    <lineage>
        <taxon>Bacteria</taxon>
        <taxon>Pseudomonadati</taxon>
        <taxon>Pseudomonadota</taxon>
        <taxon>Alphaproteobacteria</taxon>
        <taxon>Hyphomicrobiales</taxon>
        <taxon>Nitrobacteraceae</taxon>
        <taxon>Bradyrhizobium</taxon>
    </lineage>
</organism>
<evidence type="ECO:0000313" key="2">
    <source>
        <dbReference type="Proteomes" id="UP000328092"/>
    </source>
</evidence>
<sequence>MKGAQLGCMSRLKSLPLDEAIRLRWVLRDIRARRFIISPLDPADVQKLSQMGCIEIHNSLPVLTAAGMDEI</sequence>
<comment type="caution">
    <text evidence="1">The sequence shown here is derived from an EMBL/GenBank/DDBJ whole genome shotgun (WGS) entry which is preliminary data.</text>
</comment>
<evidence type="ECO:0000313" key="1">
    <source>
        <dbReference type="EMBL" id="VIO78212.1"/>
    </source>
</evidence>
<accession>A0A508TVJ3</accession>
<gene>
    <name evidence="1" type="ORF">CI1B_72910</name>
</gene>
<reference evidence="1" key="1">
    <citation type="submission" date="2019-02" db="EMBL/GenBank/DDBJ databases">
        <authorList>
            <person name="Pothier F.J."/>
        </authorList>
    </citation>
    <scope>NUCLEOTIDE SEQUENCE</scope>
    <source>
        <strain evidence="1">CI-1B</strain>
    </source>
</reference>